<accession>A0A0A0K407</accession>
<dbReference type="Proteomes" id="UP000029981">
    <property type="component" value="Chromosome 7"/>
</dbReference>
<keyword evidence="2" id="KW-1185">Reference proteome</keyword>
<evidence type="ECO:0000313" key="1">
    <source>
        <dbReference type="EMBL" id="KGN44258.1"/>
    </source>
</evidence>
<protein>
    <submittedName>
        <fullName evidence="1">Uncharacterized protein</fullName>
    </submittedName>
</protein>
<reference evidence="1 2" key="2">
    <citation type="journal article" date="2009" name="PLoS ONE">
        <title>An integrated genetic and cytogenetic map of the cucumber genome.</title>
        <authorList>
            <person name="Ren Y."/>
            <person name="Zhang Z."/>
            <person name="Liu J."/>
            <person name="Staub J.E."/>
            <person name="Han Y."/>
            <person name="Cheng Z."/>
            <person name="Li X."/>
            <person name="Lu J."/>
            <person name="Miao H."/>
            <person name="Kang H."/>
            <person name="Xie B."/>
            <person name="Gu X."/>
            <person name="Wang X."/>
            <person name="Du Y."/>
            <person name="Jin W."/>
            <person name="Huang S."/>
        </authorList>
    </citation>
    <scope>NUCLEOTIDE SEQUENCE [LARGE SCALE GENOMIC DNA]</scope>
    <source>
        <strain evidence="2">cv. 9930</strain>
    </source>
</reference>
<reference evidence="1 2" key="4">
    <citation type="journal article" date="2011" name="BMC Genomics">
        <title>RNA-Seq improves annotation of protein-coding genes in the cucumber genome.</title>
        <authorList>
            <person name="Li Z."/>
            <person name="Zhang Z."/>
            <person name="Yan P."/>
            <person name="Huang S."/>
            <person name="Fei Z."/>
            <person name="Lin K."/>
        </authorList>
    </citation>
    <scope>NUCLEOTIDE SEQUENCE [LARGE SCALE GENOMIC DNA]</scope>
    <source>
        <strain evidence="2">cv. 9930</strain>
    </source>
</reference>
<organism evidence="1 2">
    <name type="scientific">Cucumis sativus</name>
    <name type="common">Cucumber</name>
    <dbReference type="NCBI Taxonomy" id="3659"/>
    <lineage>
        <taxon>Eukaryota</taxon>
        <taxon>Viridiplantae</taxon>
        <taxon>Streptophyta</taxon>
        <taxon>Embryophyta</taxon>
        <taxon>Tracheophyta</taxon>
        <taxon>Spermatophyta</taxon>
        <taxon>Magnoliopsida</taxon>
        <taxon>eudicotyledons</taxon>
        <taxon>Gunneridae</taxon>
        <taxon>Pentapetalae</taxon>
        <taxon>rosids</taxon>
        <taxon>fabids</taxon>
        <taxon>Cucurbitales</taxon>
        <taxon>Cucurbitaceae</taxon>
        <taxon>Benincaseae</taxon>
        <taxon>Cucumis</taxon>
    </lineage>
</organism>
<reference evidence="1 2" key="3">
    <citation type="journal article" date="2010" name="BMC Genomics">
        <title>Transcriptome sequencing and comparative analysis of cucumber flowers with different sex types.</title>
        <authorList>
            <person name="Guo S."/>
            <person name="Zheng Y."/>
            <person name="Joung J.G."/>
            <person name="Liu S."/>
            <person name="Zhang Z."/>
            <person name="Crasta O.R."/>
            <person name="Sobral B.W."/>
            <person name="Xu Y."/>
            <person name="Huang S."/>
            <person name="Fei Z."/>
        </authorList>
    </citation>
    <scope>NUCLEOTIDE SEQUENCE [LARGE SCALE GENOMIC DNA]</scope>
    <source>
        <strain evidence="2">cv. 9930</strain>
    </source>
</reference>
<name>A0A0A0K407_CUCSA</name>
<dbReference type="Gramene" id="KGN44258">
    <property type="protein sequence ID" value="KGN44258"/>
    <property type="gene ID" value="Csa_7G236260"/>
</dbReference>
<evidence type="ECO:0000313" key="2">
    <source>
        <dbReference type="Proteomes" id="UP000029981"/>
    </source>
</evidence>
<proteinExistence type="predicted"/>
<reference evidence="1 2" key="1">
    <citation type="journal article" date="2009" name="Nat. Genet.">
        <title>The genome of the cucumber, Cucumis sativus L.</title>
        <authorList>
            <person name="Huang S."/>
            <person name="Li R."/>
            <person name="Zhang Z."/>
            <person name="Li L."/>
            <person name="Gu X."/>
            <person name="Fan W."/>
            <person name="Lucas W.J."/>
            <person name="Wang X."/>
            <person name="Xie B."/>
            <person name="Ni P."/>
            <person name="Ren Y."/>
            <person name="Zhu H."/>
            <person name="Li J."/>
            <person name="Lin K."/>
            <person name="Jin W."/>
            <person name="Fei Z."/>
            <person name="Li G."/>
            <person name="Staub J."/>
            <person name="Kilian A."/>
            <person name="van der Vossen E.A."/>
            <person name="Wu Y."/>
            <person name="Guo J."/>
            <person name="He J."/>
            <person name="Jia Z."/>
            <person name="Ren Y."/>
            <person name="Tian G."/>
            <person name="Lu Y."/>
            <person name="Ruan J."/>
            <person name="Qian W."/>
            <person name="Wang M."/>
            <person name="Huang Q."/>
            <person name="Li B."/>
            <person name="Xuan Z."/>
            <person name="Cao J."/>
            <person name="Asan"/>
            <person name="Wu Z."/>
            <person name="Zhang J."/>
            <person name="Cai Q."/>
            <person name="Bai Y."/>
            <person name="Zhao B."/>
            <person name="Han Y."/>
            <person name="Li Y."/>
            <person name="Li X."/>
            <person name="Wang S."/>
            <person name="Shi Q."/>
            <person name="Liu S."/>
            <person name="Cho W.K."/>
            <person name="Kim J.Y."/>
            <person name="Xu Y."/>
            <person name="Heller-Uszynska K."/>
            <person name="Miao H."/>
            <person name="Cheng Z."/>
            <person name="Zhang S."/>
            <person name="Wu J."/>
            <person name="Yang Y."/>
            <person name="Kang H."/>
            <person name="Li M."/>
            <person name="Liang H."/>
            <person name="Ren X."/>
            <person name="Shi Z."/>
            <person name="Wen M."/>
            <person name="Jian M."/>
            <person name="Yang H."/>
            <person name="Zhang G."/>
            <person name="Yang Z."/>
            <person name="Chen R."/>
            <person name="Liu S."/>
            <person name="Li J."/>
            <person name="Ma L."/>
            <person name="Liu H."/>
            <person name="Zhou Y."/>
            <person name="Zhao J."/>
            <person name="Fang X."/>
            <person name="Li G."/>
            <person name="Fang L."/>
            <person name="Li Y."/>
            <person name="Liu D."/>
            <person name="Zheng H."/>
            <person name="Zhang Y."/>
            <person name="Qin N."/>
            <person name="Li Z."/>
            <person name="Yang G."/>
            <person name="Yang S."/>
            <person name="Bolund L."/>
            <person name="Kristiansen K."/>
            <person name="Zheng H."/>
            <person name="Li S."/>
            <person name="Zhang X."/>
            <person name="Yang H."/>
            <person name="Wang J."/>
            <person name="Sun R."/>
            <person name="Zhang B."/>
            <person name="Jiang S."/>
            <person name="Wang J."/>
            <person name="Du Y."/>
            <person name="Li S."/>
        </authorList>
    </citation>
    <scope>NUCLEOTIDE SEQUENCE [LARGE SCALE GENOMIC DNA]</scope>
    <source>
        <strain evidence="2">cv. 9930</strain>
    </source>
</reference>
<sequence>MFIFFSNLNDDHKAKINPFNSNHSRLSPDLDLNKQDSTAAMISSHAQLWINQSCDDDRFHWLDRHGSTVNQTVDVSG</sequence>
<dbReference type="AlphaFoldDB" id="A0A0A0K407"/>
<gene>
    <name evidence="1" type="ORF">Csa_7G236260</name>
</gene>
<dbReference type="EMBL" id="CM002928">
    <property type="protein sequence ID" value="KGN44258.1"/>
    <property type="molecule type" value="Genomic_DNA"/>
</dbReference>